<gene>
    <name evidence="7" type="ORF">ETSY1_38715</name>
</gene>
<dbReference type="GO" id="GO:0008726">
    <property type="term" value="F:alkanesulfonate monooxygenase activity"/>
    <property type="evidence" value="ECO:0007669"/>
    <property type="project" value="TreeGrafter"/>
</dbReference>
<keyword evidence="2" id="KW-0288">FMN</keyword>
<dbReference type="HOGENOM" id="CLU_027853_1_1_7"/>
<evidence type="ECO:0000256" key="3">
    <source>
        <dbReference type="ARBA" id="ARBA00022857"/>
    </source>
</evidence>
<dbReference type="InterPro" id="IPR011251">
    <property type="entry name" value="Luciferase-like_dom"/>
</dbReference>
<protein>
    <submittedName>
        <fullName evidence="7">Pyrimidine monooxygenase</fullName>
    </submittedName>
</protein>
<dbReference type="AlphaFoldDB" id="W4L620"/>
<evidence type="ECO:0000256" key="2">
    <source>
        <dbReference type="ARBA" id="ARBA00022643"/>
    </source>
</evidence>
<accession>W4L620</accession>
<organism evidence="7 8">
    <name type="scientific">Entotheonella factor</name>
    <dbReference type="NCBI Taxonomy" id="1429438"/>
    <lineage>
        <taxon>Bacteria</taxon>
        <taxon>Pseudomonadati</taxon>
        <taxon>Nitrospinota/Tectimicrobiota group</taxon>
        <taxon>Candidatus Tectimicrobiota</taxon>
        <taxon>Candidatus Entotheonellia</taxon>
        <taxon>Candidatus Entotheonellales</taxon>
        <taxon>Candidatus Entotheonellaceae</taxon>
        <taxon>Candidatus Entotheonella</taxon>
    </lineage>
</organism>
<dbReference type="PANTHER" id="PTHR42847">
    <property type="entry name" value="ALKANESULFONATE MONOOXYGENASE"/>
    <property type="match status" value="1"/>
</dbReference>
<dbReference type="NCBIfam" id="TIGR03612">
    <property type="entry name" value="RutA"/>
    <property type="match status" value="1"/>
</dbReference>
<dbReference type="Gene3D" id="3.20.20.30">
    <property type="entry name" value="Luciferase-like domain"/>
    <property type="match status" value="1"/>
</dbReference>
<keyword evidence="8" id="KW-1185">Reference proteome</keyword>
<evidence type="ECO:0000256" key="1">
    <source>
        <dbReference type="ARBA" id="ARBA00022630"/>
    </source>
</evidence>
<sequence length="348" mass="38147">MDLGIFIPIGNNGWMISATSPQYKPSFDLNRAIAEKAETYGFNFLLSMVKLRGFGGPTEFWDHNLESFTLMAGLAAVTSNIQLFASVALPTLPPPIVARMASTIDDISNGRFGINIVSGWNQSEYTQMGVWPGDWYYDRRYGYATEYVQIMRELWTTGQSDFKGEFFTMDDCRLSPRPKAGSVPIVCAGQSDRGMRFCAEYGDFQFIIGSEDVAGTAADTERLLGHAADTGRDVGPYALYFVITGETDAEAQAKWDHYREGADLEAIAFMTGQANLDVSGSTAAKITELQNIFALNIGKIVGSHASVAQQLDELAAINGLKGVMCIFDDFIAGTEDFGQKVMPLLRSR</sequence>
<keyword evidence="4" id="KW-0560">Oxidoreductase</keyword>
<dbReference type="PATRIC" id="fig|1429438.4.peg.7262"/>
<name>W4L620_ENTF1</name>
<evidence type="ECO:0000259" key="6">
    <source>
        <dbReference type="Pfam" id="PF00296"/>
    </source>
</evidence>
<keyword evidence="1" id="KW-0285">Flavoprotein</keyword>
<dbReference type="InterPro" id="IPR050172">
    <property type="entry name" value="SsuD_RutA_monooxygenase"/>
</dbReference>
<evidence type="ECO:0000256" key="4">
    <source>
        <dbReference type="ARBA" id="ARBA00023002"/>
    </source>
</evidence>
<dbReference type="EMBL" id="AZHW01001217">
    <property type="protein sequence ID" value="ETW93553.1"/>
    <property type="molecule type" value="Genomic_DNA"/>
</dbReference>
<dbReference type="CDD" id="cd01094">
    <property type="entry name" value="Alkanesulfonate_monoxygenase"/>
    <property type="match status" value="1"/>
</dbReference>
<dbReference type="Proteomes" id="UP000019141">
    <property type="component" value="Unassembled WGS sequence"/>
</dbReference>
<evidence type="ECO:0000313" key="8">
    <source>
        <dbReference type="Proteomes" id="UP000019141"/>
    </source>
</evidence>
<comment type="caution">
    <text evidence="7">The sequence shown here is derived from an EMBL/GenBank/DDBJ whole genome shotgun (WGS) entry which is preliminary data.</text>
</comment>
<keyword evidence="5 7" id="KW-0503">Monooxygenase</keyword>
<reference evidence="7 8" key="1">
    <citation type="journal article" date="2014" name="Nature">
        <title>An environmental bacterial taxon with a large and distinct metabolic repertoire.</title>
        <authorList>
            <person name="Wilson M.C."/>
            <person name="Mori T."/>
            <person name="Ruckert C."/>
            <person name="Uria A.R."/>
            <person name="Helf M.J."/>
            <person name="Takada K."/>
            <person name="Gernert C."/>
            <person name="Steffens U.A."/>
            <person name="Heycke N."/>
            <person name="Schmitt S."/>
            <person name="Rinke C."/>
            <person name="Helfrich E.J."/>
            <person name="Brachmann A.O."/>
            <person name="Gurgui C."/>
            <person name="Wakimoto T."/>
            <person name="Kracht M."/>
            <person name="Crusemann M."/>
            <person name="Hentschel U."/>
            <person name="Abe I."/>
            <person name="Matsunaga S."/>
            <person name="Kalinowski J."/>
            <person name="Takeyama H."/>
            <person name="Piel J."/>
        </authorList>
    </citation>
    <scope>NUCLEOTIDE SEQUENCE [LARGE SCALE GENOMIC DNA]</scope>
    <source>
        <strain evidence="8">TSY1</strain>
    </source>
</reference>
<evidence type="ECO:0000256" key="5">
    <source>
        <dbReference type="ARBA" id="ARBA00023033"/>
    </source>
</evidence>
<dbReference type="PANTHER" id="PTHR42847:SF4">
    <property type="entry name" value="ALKANESULFONATE MONOOXYGENASE-RELATED"/>
    <property type="match status" value="1"/>
</dbReference>
<dbReference type="InterPro" id="IPR036661">
    <property type="entry name" value="Luciferase-like_sf"/>
</dbReference>
<dbReference type="SUPFAM" id="SSF51679">
    <property type="entry name" value="Bacterial luciferase-like"/>
    <property type="match status" value="1"/>
</dbReference>
<dbReference type="GO" id="GO:0046306">
    <property type="term" value="P:alkanesulfonate catabolic process"/>
    <property type="evidence" value="ECO:0007669"/>
    <property type="project" value="TreeGrafter"/>
</dbReference>
<dbReference type="InterPro" id="IPR019914">
    <property type="entry name" value="Pyrimidine_monooxygenase_RutA"/>
</dbReference>
<keyword evidence="3" id="KW-0521">NADP</keyword>
<feature type="domain" description="Luciferase-like" evidence="6">
    <location>
        <begin position="1"/>
        <end position="315"/>
    </location>
</feature>
<proteinExistence type="predicted"/>
<evidence type="ECO:0000313" key="7">
    <source>
        <dbReference type="EMBL" id="ETW93553.1"/>
    </source>
</evidence>
<dbReference type="Pfam" id="PF00296">
    <property type="entry name" value="Bac_luciferase"/>
    <property type="match status" value="1"/>
</dbReference>
<dbReference type="GO" id="GO:0006212">
    <property type="term" value="P:uracil catabolic process"/>
    <property type="evidence" value="ECO:0007669"/>
    <property type="project" value="InterPro"/>
</dbReference>